<feature type="compositionally biased region" description="Acidic residues" evidence="5">
    <location>
        <begin position="206"/>
        <end position="244"/>
    </location>
</feature>
<comment type="similarity">
    <text evidence="2">Belongs to the CWC22 family.</text>
</comment>
<feature type="domain" description="MI" evidence="6">
    <location>
        <begin position="601"/>
        <end position="731"/>
    </location>
</feature>
<dbReference type="EMBL" id="JAWDJX010000002">
    <property type="protein sequence ID" value="KAK3058357.1"/>
    <property type="molecule type" value="Genomic_DNA"/>
</dbReference>
<feature type="coiled-coil region" evidence="4">
    <location>
        <begin position="283"/>
        <end position="310"/>
    </location>
</feature>
<keyword evidence="8" id="KW-1185">Reference proteome</keyword>
<feature type="region of interest" description="Disordered" evidence="5">
    <location>
        <begin position="1"/>
        <end position="135"/>
    </location>
</feature>
<evidence type="ECO:0000256" key="5">
    <source>
        <dbReference type="SAM" id="MobiDB-lite"/>
    </source>
</evidence>
<evidence type="ECO:0000313" key="7">
    <source>
        <dbReference type="EMBL" id="KAK3058357.1"/>
    </source>
</evidence>
<proteinExistence type="inferred from homology"/>
<evidence type="ECO:0000256" key="3">
    <source>
        <dbReference type="ARBA" id="ARBA00023242"/>
    </source>
</evidence>
<feature type="region of interest" description="Disordered" evidence="5">
    <location>
        <begin position="557"/>
        <end position="582"/>
    </location>
</feature>
<dbReference type="GO" id="GO:0042274">
    <property type="term" value="P:ribosomal small subunit biogenesis"/>
    <property type="evidence" value="ECO:0007669"/>
    <property type="project" value="TreeGrafter"/>
</dbReference>
<dbReference type="Gene3D" id="1.25.40.180">
    <property type="match status" value="1"/>
</dbReference>
<gene>
    <name evidence="7" type="primary">SGD1</name>
    <name evidence="7" type="ORF">LTR09_001435</name>
</gene>
<feature type="compositionally biased region" description="Basic residues" evidence="5">
    <location>
        <begin position="34"/>
        <end position="48"/>
    </location>
</feature>
<feature type="compositionally biased region" description="Basic and acidic residues" evidence="5">
    <location>
        <begin position="187"/>
        <end position="196"/>
    </location>
</feature>
<dbReference type="InterPro" id="IPR016024">
    <property type="entry name" value="ARM-type_fold"/>
</dbReference>
<dbReference type="SMART" id="SM00544">
    <property type="entry name" value="MA3"/>
    <property type="match status" value="1"/>
</dbReference>
<name>A0AAJ0LWX3_9PEZI</name>
<dbReference type="PANTHER" id="PTHR18034:SF4">
    <property type="entry name" value="NUCLEOLAR MIF4G DOMAIN-CONTAINING PROTEIN 1"/>
    <property type="match status" value="1"/>
</dbReference>
<dbReference type="SUPFAM" id="SSF48371">
    <property type="entry name" value="ARM repeat"/>
    <property type="match status" value="1"/>
</dbReference>
<dbReference type="InterPro" id="IPR050781">
    <property type="entry name" value="CWC22_splicing_factor"/>
</dbReference>
<dbReference type="SMART" id="SM00543">
    <property type="entry name" value="MIF4G"/>
    <property type="match status" value="1"/>
</dbReference>
<dbReference type="GO" id="GO:0005730">
    <property type="term" value="C:nucleolus"/>
    <property type="evidence" value="ECO:0007669"/>
    <property type="project" value="UniProtKB-SubCell"/>
</dbReference>
<keyword evidence="4" id="KW-0175">Coiled coil</keyword>
<dbReference type="AlphaFoldDB" id="A0AAJ0LWX3"/>
<protein>
    <submittedName>
        <fullName evidence="7">Suppressor of glycerol defect</fullName>
    </submittedName>
</protein>
<evidence type="ECO:0000259" key="6">
    <source>
        <dbReference type="PROSITE" id="PS51366"/>
    </source>
</evidence>
<feature type="region of interest" description="Disordered" evidence="5">
    <location>
        <begin position="152"/>
        <end position="258"/>
    </location>
</feature>
<evidence type="ECO:0000313" key="8">
    <source>
        <dbReference type="Proteomes" id="UP001271007"/>
    </source>
</evidence>
<feature type="compositionally biased region" description="Acidic residues" evidence="5">
    <location>
        <begin position="67"/>
        <end position="81"/>
    </location>
</feature>
<feature type="compositionally biased region" description="Acidic residues" evidence="5">
    <location>
        <begin position="842"/>
        <end position="857"/>
    </location>
</feature>
<dbReference type="GO" id="GO:0003723">
    <property type="term" value="F:RNA binding"/>
    <property type="evidence" value="ECO:0007669"/>
    <property type="project" value="InterPro"/>
</dbReference>
<dbReference type="InterPro" id="IPR003890">
    <property type="entry name" value="MIF4G-like_typ-3"/>
</dbReference>
<evidence type="ECO:0000256" key="2">
    <source>
        <dbReference type="ARBA" id="ARBA00006856"/>
    </source>
</evidence>
<comment type="subcellular location">
    <subcellularLocation>
        <location evidence="1">Nucleus</location>
        <location evidence="1">Nucleolus</location>
    </subcellularLocation>
</comment>
<evidence type="ECO:0000256" key="1">
    <source>
        <dbReference type="ARBA" id="ARBA00004604"/>
    </source>
</evidence>
<evidence type="ECO:0000256" key="4">
    <source>
        <dbReference type="SAM" id="Coils"/>
    </source>
</evidence>
<dbReference type="Pfam" id="PF02847">
    <property type="entry name" value="MA3"/>
    <property type="match status" value="1"/>
</dbReference>
<dbReference type="Pfam" id="PF02854">
    <property type="entry name" value="MIF4G"/>
    <property type="match status" value="1"/>
</dbReference>
<keyword evidence="3" id="KW-0539">Nucleus</keyword>
<dbReference type="InterPro" id="IPR003891">
    <property type="entry name" value="Initiation_fac_eIF4g_MI"/>
</dbReference>
<organism evidence="7 8">
    <name type="scientific">Extremus antarcticus</name>
    <dbReference type="NCBI Taxonomy" id="702011"/>
    <lineage>
        <taxon>Eukaryota</taxon>
        <taxon>Fungi</taxon>
        <taxon>Dikarya</taxon>
        <taxon>Ascomycota</taxon>
        <taxon>Pezizomycotina</taxon>
        <taxon>Dothideomycetes</taxon>
        <taxon>Dothideomycetidae</taxon>
        <taxon>Mycosphaerellales</taxon>
        <taxon>Extremaceae</taxon>
        <taxon>Extremus</taxon>
    </lineage>
</organism>
<dbReference type="PROSITE" id="PS51366">
    <property type="entry name" value="MI"/>
    <property type="match status" value="1"/>
</dbReference>
<comment type="caution">
    <text evidence="7">The sequence shown here is derived from an EMBL/GenBank/DDBJ whole genome shotgun (WGS) entry which is preliminary data.</text>
</comment>
<feature type="compositionally biased region" description="Acidic residues" evidence="5">
    <location>
        <begin position="115"/>
        <end position="124"/>
    </location>
</feature>
<dbReference type="PANTHER" id="PTHR18034">
    <property type="entry name" value="CELL CYCLE CONTROL PROTEIN CWF22-RELATED"/>
    <property type="match status" value="1"/>
</dbReference>
<sequence>MSRDAYKGPKLPQSLLDRVGTNDDSRFKQNGGARKAKRKAERQQKKVARSQPSPPQRKVFKRRKDVESDDGDDDVNEEEEVVPPPRPRKKVEKDVQPLKSILKKNPQAKAVEAGSIDDEDEDEVPAPPIVSRAVKSRLEDDDAEIAALEKKLGVRGKKSTAPDEDGLDWLAGGSGSEDDLGSLKRKRPEDSKWLRDKRLKASGGDDQIEVDESSADELAESDDEQLANPFSDDEVGSEDFDGFEPEERLAPRKRQRENPYVAPVTRDAAPVAKYIPPSMRKPAASDEEALRQLRRQINGLLNRLSEANMLSILQSLEDIYTRNARQHVTSTLVDLLVSLVSDPSVLNDTFLILHAGFAAAVYKVTGTDFGAQVLEKTTQNIDHFRLPTTTSGKQPLNLLAFLSFLHNLQLVGPAILFDYIRLLLDTISEPNTELLLRIIRVSGQQLRQDDPSALKDIVLLLQRSTASIGADNLSVRTKFMIETIQNLKNNRLKTGVAGSTLTAEHLAAMKRVMTTLNTTRAIKATEPLRVSLADIRDSEKKGKWWLVGASYHDPSKLARSEANDTTSTSSRSHDQDAGYESETPGAVNLARLARAQGMNTDVRRAIFISLLSSSDYNEAHLKILKLHLKNKQQLEMPRVLVHCVGAEETYNPFYALVARKFCGERRARKAFMFTLWDTLKKLEAKGEEDEGEGEGEGEGMGVRKVVNVAKFFGFLIAERGLSLAVLKKLEPDFPYLASDTTMFVEVLLNTIFLQARKSGAKQGNSNEVQADSSDSYAATIKAIFLSASGAQTVIPALKFVLEEKVAKAELVRTKKEKRAVVRGCEVAVGALEEAGKPAASGSDDEDEGSEMSEAERG</sequence>
<accession>A0AAJ0LWX3</accession>
<feature type="region of interest" description="Disordered" evidence="5">
    <location>
        <begin position="833"/>
        <end position="857"/>
    </location>
</feature>
<reference evidence="7" key="1">
    <citation type="submission" date="2023-04" db="EMBL/GenBank/DDBJ databases">
        <title>Black Yeasts Isolated from many extreme environments.</title>
        <authorList>
            <person name="Coleine C."/>
            <person name="Stajich J.E."/>
            <person name="Selbmann L."/>
        </authorList>
    </citation>
    <scope>NUCLEOTIDE SEQUENCE</scope>
    <source>
        <strain evidence="7">CCFEE 5312</strain>
    </source>
</reference>
<dbReference type="Proteomes" id="UP001271007">
    <property type="component" value="Unassembled WGS sequence"/>
</dbReference>